<dbReference type="PROSITE" id="PS50234">
    <property type="entry name" value="VWFA"/>
    <property type="match status" value="1"/>
</dbReference>
<dbReference type="PANTHER" id="PTHR10579:SF43">
    <property type="entry name" value="ZINC FINGER (C3HC4-TYPE RING FINGER) FAMILY PROTEIN"/>
    <property type="match status" value="1"/>
</dbReference>
<dbReference type="EMBL" id="CAXAMM010041229">
    <property type="protein sequence ID" value="CAK9098109.1"/>
    <property type="molecule type" value="Genomic_DNA"/>
</dbReference>
<evidence type="ECO:0000313" key="2">
    <source>
        <dbReference type="EMBL" id="CAK9098109.1"/>
    </source>
</evidence>
<accession>A0ABP0RCX3</accession>
<dbReference type="SMART" id="SM00327">
    <property type="entry name" value="VWA"/>
    <property type="match status" value="1"/>
</dbReference>
<keyword evidence="3" id="KW-1185">Reference proteome</keyword>
<dbReference type="InterPro" id="IPR036465">
    <property type="entry name" value="vWFA_dom_sf"/>
</dbReference>
<name>A0ABP0RCX3_9DINO</name>
<reference evidence="2 3" key="1">
    <citation type="submission" date="2024-02" db="EMBL/GenBank/DDBJ databases">
        <authorList>
            <person name="Chen Y."/>
            <person name="Shah S."/>
            <person name="Dougan E. K."/>
            <person name="Thang M."/>
            <person name="Chan C."/>
        </authorList>
    </citation>
    <scope>NUCLEOTIDE SEQUENCE [LARGE SCALE GENOMIC DNA]</scope>
</reference>
<evidence type="ECO:0000313" key="3">
    <source>
        <dbReference type="Proteomes" id="UP001642464"/>
    </source>
</evidence>
<organism evidence="2 3">
    <name type="scientific">Durusdinium trenchii</name>
    <dbReference type="NCBI Taxonomy" id="1381693"/>
    <lineage>
        <taxon>Eukaryota</taxon>
        <taxon>Sar</taxon>
        <taxon>Alveolata</taxon>
        <taxon>Dinophyceae</taxon>
        <taxon>Suessiales</taxon>
        <taxon>Symbiodiniaceae</taxon>
        <taxon>Durusdinium</taxon>
    </lineage>
</organism>
<proteinExistence type="predicted"/>
<dbReference type="InterPro" id="IPR051266">
    <property type="entry name" value="CLCR"/>
</dbReference>
<dbReference type="Pfam" id="PF00092">
    <property type="entry name" value="VWA"/>
    <property type="match status" value="1"/>
</dbReference>
<protein>
    <submittedName>
        <fullName evidence="2">Inter-alpha-trypsin inhibitor heavy chain H3 (ITI heavy chain H3) (ITI-HC3) (Inter-alpha-inhibitor heavy chain 3)</fullName>
    </submittedName>
</protein>
<dbReference type="Proteomes" id="UP001642464">
    <property type="component" value="Unassembled WGS sequence"/>
</dbReference>
<evidence type="ECO:0000259" key="1">
    <source>
        <dbReference type="PROSITE" id="PS50234"/>
    </source>
</evidence>
<feature type="domain" description="VWFA" evidence="1">
    <location>
        <begin position="47"/>
        <end position="243"/>
    </location>
</feature>
<dbReference type="Gene3D" id="3.40.50.410">
    <property type="entry name" value="von Willebrand factor, type A domain"/>
    <property type="match status" value="1"/>
</dbReference>
<dbReference type="InterPro" id="IPR002035">
    <property type="entry name" value="VWF_A"/>
</dbReference>
<dbReference type="PRINTS" id="PR00453">
    <property type="entry name" value="VWFADOMAIN"/>
</dbReference>
<dbReference type="PANTHER" id="PTHR10579">
    <property type="entry name" value="CALCIUM-ACTIVATED CHLORIDE CHANNEL REGULATOR"/>
    <property type="match status" value="1"/>
</dbReference>
<sequence length="481" mass="52159">MTTPSLKVSAHCAHSKYQFDVETDTTLRVLLEGVASPEAAPKRSALDLVLVLDQSGSMGGEKLQLCKETAIFLSRELTSNDRLGLVTYASQVFEQFPLQWMTADAKETFSAKTKGIRATDCTNLSGGLLKGISMLGAAETAMQVDENLKGDANKAEEVTGQRMRAVLLLTDGHANNGITDPEMLCKVTSEALEKIGGGTHLFTFGYGTQHNDELLEKLAMGSNGRYFFIDKSDEVAGAFADCLGGLCSTVAQNIVLELQPAGGATFQGDAMTAFKNSRAGSDGFRVEIPDLFAEESRSIMIKMSLPKLTAPVEGDEDAPVAKITASFVDCTAAALGTVEQVVGVARPREVSSAEQVASENADVHIQVLRFHAAEDLERAQRLAEQGQLGEGRSVLEVCRDKMKASRFNLGSDDLVSHLCEELDDAHECLSSPSVFASKGNKKMRSRTAQFQTERQYLPSSDSAVYRNVFQKTMRSRWKKKE</sequence>
<gene>
    <name evidence="2" type="ORF">SCF082_LOCUS46008</name>
</gene>
<dbReference type="SUPFAM" id="SSF53300">
    <property type="entry name" value="vWA-like"/>
    <property type="match status" value="1"/>
</dbReference>
<comment type="caution">
    <text evidence="2">The sequence shown here is derived from an EMBL/GenBank/DDBJ whole genome shotgun (WGS) entry which is preliminary data.</text>
</comment>